<feature type="transmembrane region" description="Helical" evidence="1">
    <location>
        <begin position="224"/>
        <end position="241"/>
    </location>
</feature>
<feature type="transmembrane region" description="Helical" evidence="1">
    <location>
        <begin position="193"/>
        <end position="212"/>
    </location>
</feature>
<feature type="non-terminal residue" evidence="2">
    <location>
        <position position="1"/>
    </location>
</feature>
<comment type="caution">
    <text evidence="2">The sequence shown here is derived from an EMBL/GenBank/DDBJ whole genome shotgun (WGS) entry which is preliminary data.</text>
</comment>
<keyword evidence="3" id="KW-1185">Reference proteome</keyword>
<feature type="transmembrane region" description="Helical" evidence="1">
    <location>
        <begin position="85"/>
        <end position="104"/>
    </location>
</feature>
<dbReference type="PANTHER" id="PTHR47521">
    <property type="entry name" value="SERPENTINE RECEPTOR, CLASS E (EPSILON)-RELATED"/>
    <property type="match status" value="1"/>
</dbReference>
<reference evidence="2" key="1">
    <citation type="submission" date="2023-10" db="EMBL/GenBank/DDBJ databases">
        <title>Genome assembly of Pristionchus species.</title>
        <authorList>
            <person name="Yoshida K."/>
            <person name="Sommer R.J."/>
        </authorList>
    </citation>
    <scope>NUCLEOTIDE SEQUENCE</scope>
    <source>
        <strain evidence="2">RS0144</strain>
    </source>
</reference>
<accession>A0AAV5TLA2</accession>
<name>A0AAV5TLA2_9BILA</name>
<dbReference type="Proteomes" id="UP001432027">
    <property type="component" value="Unassembled WGS sequence"/>
</dbReference>
<feature type="transmembrane region" description="Helical" evidence="1">
    <location>
        <begin position="12"/>
        <end position="35"/>
    </location>
</feature>
<gene>
    <name evidence="2" type="ORF">PENTCL1PPCAC_17315</name>
</gene>
<evidence type="ECO:0000256" key="1">
    <source>
        <dbReference type="SAM" id="Phobius"/>
    </source>
</evidence>
<dbReference type="EMBL" id="BTSX01000004">
    <property type="protein sequence ID" value="GMS95140.1"/>
    <property type="molecule type" value="Genomic_DNA"/>
</dbReference>
<evidence type="ECO:0008006" key="4">
    <source>
        <dbReference type="Google" id="ProtNLM"/>
    </source>
</evidence>
<feature type="transmembrane region" description="Helical" evidence="1">
    <location>
        <begin position="55"/>
        <end position="73"/>
    </location>
</feature>
<proteinExistence type="predicted"/>
<evidence type="ECO:0000313" key="2">
    <source>
        <dbReference type="EMBL" id="GMS95140.1"/>
    </source>
</evidence>
<dbReference type="PANTHER" id="PTHR47521:SF7">
    <property type="entry name" value="SERPENTINE RECEPTOR CLASS EPSILON-6"/>
    <property type="match status" value="1"/>
</dbReference>
<dbReference type="InterPro" id="IPR052860">
    <property type="entry name" value="NRL-GPCR1"/>
</dbReference>
<sequence>TGVMHRNFRIQICLASTYSLVSQLARLVMIYYQLWDVPLEPDRLMYTCDLIKVTVLGYYCSLMGSFAVERYVATHYWKWYEKGSTSTLLVLIAAELVMIIPNFVEAVLNLDGIVSIESNFCLLAMVFTLSFMAFLRMYYVNVSLNRDLSMGAQLGSYSVSRTFQVRENVVVMKVSRCMHNFNISSNFQYMFDLMALPSPFALAAFIAFYIKMFGPTKWQFTRDLAYALYDLFIALTIYREFKRIGLIRVFMIIKISVMEQQPHFIKLNSTSFIAAPFLFWTITFTE</sequence>
<keyword evidence="1" id="KW-1133">Transmembrane helix</keyword>
<keyword evidence="1" id="KW-0812">Transmembrane</keyword>
<evidence type="ECO:0000313" key="3">
    <source>
        <dbReference type="Proteomes" id="UP001432027"/>
    </source>
</evidence>
<feature type="transmembrane region" description="Helical" evidence="1">
    <location>
        <begin position="116"/>
        <end position="139"/>
    </location>
</feature>
<protein>
    <recommendedName>
        <fullName evidence="4">G protein-coupled receptor</fullName>
    </recommendedName>
</protein>
<dbReference type="AlphaFoldDB" id="A0AAV5TLA2"/>
<organism evidence="2 3">
    <name type="scientific">Pristionchus entomophagus</name>
    <dbReference type="NCBI Taxonomy" id="358040"/>
    <lineage>
        <taxon>Eukaryota</taxon>
        <taxon>Metazoa</taxon>
        <taxon>Ecdysozoa</taxon>
        <taxon>Nematoda</taxon>
        <taxon>Chromadorea</taxon>
        <taxon>Rhabditida</taxon>
        <taxon>Rhabditina</taxon>
        <taxon>Diplogasteromorpha</taxon>
        <taxon>Diplogasteroidea</taxon>
        <taxon>Neodiplogasteridae</taxon>
        <taxon>Pristionchus</taxon>
    </lineage>
</organism>
<keyword evidence="1" id="KW-0472">Membrane</keyword>
<feature type="non-terminal residue" evidence="2">
    <location>
        <position position="286"/>
    </location>
</feature>